<proteinExistence type="predicted"/>
<evidence type="ECO:0000313" key="2">
    <source>
        <dbReference type="Proteomes" id="UP001153678"/>
    </source>
</evidence>
<dbReference type="OrthoDB" id="2364639at2759"/>
<feature type="non-terminal residue" evidence="1">
    <location>
        <position position="128"/>
    </location>
</feature>
<comment type="caution">
    <text evidence="1">The sequence shown here is derived from an EMBL/GenBank/DDBJ whole genome shotgun (WGS) entry which is preliminary data.</text>
</comment>
<reference evidence="1" key="1">
    <citation type="submission" date="2022-08" db="EMBL/GenBank/DDBJ databases">
        <authorList>
            <person name="Kallberg Y."/>
            <person name="Tangrot J."/>
            <person name="Rosling A."/>
        </authorList>
    </citation>
    <scope>NUCLEOTIDE SEQUENCE</scope>
    <source>
        <strain evidence="1">Wild A</strain>
    </source>
</reference>
<dbReference type="PANTHER" id="PTHR31511:SF12">
    <property type="entry name" value="RHO TERMINATION FACTOR N-TERMINAL DOMAIN-CONTAINING PROTEIN"/>
    <property type="match status" value="1"/>
</dbReference>
<dbReference type="Proteomes" id="UP001153678">
    <property type="component" value="Unassembled WGS sequence"/>
</dbReference>
<organism evidence="1 2">
    <name type="scientific">Funneliformis geosporum</name>
    <dbReference type="NCBI Taxonomy" id="1117311"/>
    <lineage>
        <taxon>Eukaryota</taxon>
        <taxon>Fungi</taxon>
        <taxon>Fungi incertae sedis</taxon>
        <taxon>Mucoromycota</taxon>
        <taxon>Glomeromycotina</taxon>
        <taxon>Glomeromycetes</taxon>
        <taxon>Glomerales</taxon>
        <taxon>Glomeraceae</taxon>
        <taxon>Funneliformis</taxon>
    </lineage>
</organism>
<accession>A0A9W4X1M8</accession>
<keyword evidence="2" id="KW-1185">Reference proteome</keyword>
<evidence type="ECO:0000313" key="1">
    <source>
        <dbReference type="EMBL" id="CAI2195496.1"/>
    </source>
</evidence>
<gene>
    <name evidence="1" type="ORF">FWILDA_LOCUS17105</name>
</gene>
<sequence>MNSSLASFTKNLGDNHPITSQYFKKLDYTEKQLALVYRKGVYPYDYIDSHDRFQETELPSIHEFYSTLKEFRKMSMEYYELNPSHYVSVPSLSWDAMLKMTGVRIELFTDLTMHDFTEKAKRGGISMA</sequence>
<dbReference type="PANTHER" id="PTHR31511">
    <property type="entry name" value="PROTEIN CBG23764"/>
    <property type="match status" value="1"/>
</dbReference>
<protein>
    <submittedName>
        <fullName evidence="1">129_t:CDS:1</fullName>
    </submittedName>
</protein>
<name>A0A9W4X1M8_9GLOM</name>
<dbReference type="EMBL" id="CAMKVN010012519">
    <property type="protein sequence ID" value="CAI2195496.1"/>
    <property type="molecule type" value="Genomic_DNA"/>
</dbReference>
<dbReference type="AlphaFoldDB" id="A0A9W4X1M8"/>